<reference evidence="1 2" key="2">
    <citation type="submission" date="2018-11" db="EMBL/GenBank/DDBJ databases">
        <authorList>
            <consortium name="Pathogen Informatics"/>
        </authorList>
    </citation>
    <scope>NUCLEOTIDE SEQUENCE [LARGE SCALE GENOMIC DNA]</scope>
    <source>
        <strain evidence="1">Dakar</strain>
        <strain evidence="2">Dakar, Senegal</strain>
    </source>
</reference>
<evidence type="ECO:0000313" key="3">
    <source>
        <dbReference type="WBParaSite" id="SCUD_0000602701-mRNA-1"/>
    </source>
</evidence>
<dbReference type="EMBL" id="UZAK01011576">
    <property type="protein sequence ID" value="VDP00199.1"/>
    <property type="molecule type" value="Genomic_DNA"/>
</dbReference>
<reference evidence="3" key="1">
    <citation type="submission" date="2016-06" db="UniProtKB">
        <authorList>
            <consortium name="WormBaseParasite"/>
        </authorList>
    </citation>
    <scope>IDENTIFICATION</scope>
</reference>
<dbReference type="Proteomes" id="UP000279833">
    <property type="component" value="Unassembled WGS sequence"/>
</dbReference>
<evidence type="ECO:0000313" key="1">
    <source>
        <dbReference type="EMBL" id="VDP00199.1"/>
    </source>
</evidence>
<keyword evidence="2" id="KW-1185">Reference proteome</keyword>
<dbReference type="WBParaSite" id="SCUD_0000602701-mRNA-1">
    <property type="protein sequence ID" value="SCUD_0000602701-mRNA-1"/>
    <property type="gene ID" value="SCUD_0000602701"/>
</dbReference>
<name>A0A183JTI7_9TREM</name>
<organism evidence="3">
    <name type="scientific">Schistosoma curassoni</name>
    <dbReference type="NCBI Taxonomy" id="6186"/>
    <lineage>
        <taxon>Eukaryota</taxon>
        <taxon>Metazoa</taxon>
        <taxon>Spiralia</taxon>
        <taxon>Lophotrochozoa</taxon>
        <taxon>Platyhelminthes</taxon>
        <taxon>Trematoda</taxon>
        <taxon>Digenea</taxon>
        <taxon>Strigeidida</taxon>
        <taxon>Schistosomatoidea</taxon>
        <taxon>Schistosomatidae</taxon>
        <taxon>Schistosoma</taxon>
    </lineage>
</organism>
<sequence>MRRYNLAVLGISETNWIQAGRKRLDTGEVLLYSCHEEENAPHTQGVVPMLSKEIRSALIEWGSHESKASKA</sequence>
<accession>A0A183JTI7</accession>
<proteinExistence type="predicted"/>
<gene>
    <name evidence="1" type="ORF">SCUD_LOCUS6027</name>
</gene>
<dbReference type="AlphaFoldDB" id="A0A183JTI7"/>
<evidence type="ECO:0000313" key="2">
    <source>
        <dbReference type="Proteomes" id="UP000279833"/>
    </source>
</evidence>
<protein>
    <submittedName>
        <fullName evidence="3">Trehalose utilization protein ThuA</fullName>
    </submittedName>
</protein>